<dbReference type="EMBL" id="CAUYUJ010003413">
    <property type="protein sequence ID" value="CAK0805226.1"/>
    <property type="molecule type" value="Genomic_DNA"/>
</dbReference>
<evidence type="ECO:0000313" key="3">
    <source>
        <dbReference type="Proteomes" id="UP001189429"/>
    </source>
</evidence>
<feature type="region of interest" description="Disordered" evidence="1">
    <location>
        <begin position="44"/>
        <end position="115"/>
    </location>
</feature>
<evidence type="ECO:0000313" key="2">
    <source>
        <dbReference type="EMBL" id="CAK0805226.1"/>
    </source>
</evidence>
<name>A0ABN9QK36_9DINO</name>
<proteinExistence type="predicted"/>
<gene>
    <name evidence="2" type="ORF">PCOR1329_LOCUS11808</name>
</gene>
<organism evidence="2 3">
    <name type="scientific">Prorocentrum cordatum</name>
    <dbReference type="NCBI Taxonomy" id="2364126"/>
    <lineage>
        <taxon>Eukaryota</taxon>
        <taxon>Sar</taxon>
        <taxon>Alveolata</taxon>
        <taxon>Dinophyceae</taxon>
        <taxon>Prorocentrales</taxon>
        <taxon>Prorocentraceae</taxon>
        <taxon>Prorocentrum</taxon>
    </lineage>
</organism>
<comment type="caution">
    <text evidence="2">The sequence shown here is derived from an EMBL/GenBank/DDBJ whole genome shotgun (WGS) entry which is preliminary data.</text>
</comment>
<keyword evidence="3" id="KW-1185">Reference proteome</keyword>
<sequence length="115" mass="12360">MPLACMPDWVTPVSFDPSAMAARGAAKGAGQQEPMRVALHPRDGEIPWPERLAHPAGARLGAEPPPSEGKASRTQRRRAQRKLCRSARARLVMAPTGQGAPRPSDEGWAWSACGR</sequence>
<protein>
    <submittedName>
        <fullName evidence="2">Uncharacterized protein</fullName>
    </submittedName>
</protein>
<reference evidence="2" key="1">
    <citation type="submission" date="2023-10" db="EMBL/GenBank/DDBJ databases">
        <authorList>
            <person name="Chen Y."/>
            <person name="Shah S."/>
            <person name="Dougan E. K."/>
            <person name="Thang M."/>
            <person name="Chan C."/>
        </authorList>
    </citation>
    <scope>NUCLEOTIDE SEQUENCE [LARGE SCALE GENOMIC DNA]</scope>
</reference>
<feature type="compositionally biased region" description="Basic residues" evidence="1">
    <location>
        <begin position="73"/>
        <end position="88"/>
    </location>
</feature>
<accession>A0ABN9QK36</accession>
<dbReference type="Proteomes" id="UP001189429">
    <property type="component" value="Unassembled WGS sequence"/>
</dbReference>
<evidence type="ECO:0000256" key="1">
    <source>
        <dbReference type="SAM" id="MobiDB-lite"/>
    </source>
</evidence>